<name>A0A099TX65_9HELI</name>
<dbReference type="Proteomes" id="UP000255139">
    <property type="component" value="Unassembled WGS sequence"/>
</dbReference>
<dbReference type="GO" id="GO:0016829">
    <property type="term" value="F:lyase activity"/>
    <property type="evidence" value="ECO:0007669"/>
    <property type="project" value="UniProtKB-KW"/>
</dbReference>
<dbReference type="AlphaFoldDB" id="A0A099TX65"/>
<organism evidence="1 2">
    <name type="scientific">Helicobacter muridarum</name>
    <dbReference type="NCBI Taxonomy" id="216"/>
    <lineage>
        <taxon>Bacteria</taxon>
        <taxon>Pseudomonadati</taxon>
        <taxon>Campylobacterota</taxon>
        <taxon>Epsilonproteobacteria</taxon>
        <taxon>Campylobacterales</taxon>
        <taxon>Helicobacteraceae</taxon>
        <taxon>Helicobacter</taxon>
    </lineage>
</organism>
<keyword evidence="1" id="KW-0456">Lyase</keyword>
<dbReference type="EMBL" id="UGJE01000002">
    <property type="protein sequence ID" value="STQ85941.1"/>
    <property type="molecule type" value="Genomic_DNA"/>
</dbReference>
<evidence type="ECO:0000313" key="1">
    <source>
        <dbReference type="EMBL" id="STQ85941.1"/>
    </source>
</evidence>
<reference evidence="1 2" key="1">
    <citation type="submission" date="2018-06" db="EMBL/GenBank/DDBJ databases">
        <authorList>
            <consortium name="Pathogen Informatics"/>
            <person name="Doyle S."/>
        </authorList>
    </citation>
    <scope>NUCLEOTIDE SEQUENCE [LARGE SCALE GENOMIC DNA]</scope>
    <source>
        <strain evidence="1 2">NCTC12714</strain>
    </source>
</reference>
<keyword evidence="2" id="KW-1185">Reference proteome</keyword>
<proteinExistence type="predicted"/>
<dbReference type="EC" id="4.3.2.2" evidence="1"/>
<evidence type="ECO:0000313" key="2">
    <source>
        <dbReference type="Proteomes" id="UP000255139"/>
    </source>
</evidence>
<accession>A0A099TX65</accession>
<gene>
    <name evidence="1" type="primary">purB_1</name>
    <name evidence="1" type="ORF">NCTC12714_00731</name>
</gene>
<sequence>MNVRFYKSPLRYMGGKSIKGAESIYLQYLLVDNELVGLIGEENIKECFDFSYYTKNVDSIFKRVFGEGR</sequence>
<protein>
    <submittedName>
        <fullName evidence="1">Adenylosuccinate lyase</fullName>
        <ecNumber evidence="1">4.3.2.2</ecNumber>
    </submittedName>
</protein>
<dbReference type="Gene3D" id="1.10.40.30">
    <property type="entry name" value="Fumarase/aspartase (C-terminal domain)"/>
    <property type="match status" value="1"/>
</dbReference>